<protein>
    <submittedName>
        <fullName evidence="6">LysR family transcriptional regulator</fullName>
    </submittedName>
</protein>
<evidence type="ECO:0000259" key="5">
    <source>
        <dbReference type="PROSITE" id="PS50931"/>
    </source>
</evidence>
<dbReference type="Pfam" id="PF00126">
    <property type="entry name" value="HTH_1"/>
    <property type="match status" value="1"/>
</dbReference>
<evidence type="ECO:0000256" key="2">
    <source>
        <dbReference type="ARBA" id="ARBA00023015"/>
    </source>
</evidence>
<name>A0A2I8F1Y2_9BURK</name>
<dbReference type="PANTHER" id="PTHR30537:SF1">
    <property type="entry name" value="HTH-TYPE TRANSCRIPTIONAL REGULATOR PGRR"/>
    <property type="match status" value="1"/>
</dbReference>
<dbReference type="Proteomes" id="UP000243502">
    <property type="component" value="Chromosome 3"/>
</dbReference>
<dbReference type="PROSITE" id="PS50931">
    <property type="entry name" value="HTH_LYSR"/>
    <property type="match status" value="1"/>
</dbReference>
<evidence type="ECO:0000256" key="3">
    <source>
        <dbReference type="ARBA" id="ARBA00023125"/>
    </source>
</evidence>
<keyword evidence="2" id="KW-0805">Transcription regulation</keyword>
<sequence>MPRPGLSELSAFVSIAQHRSFSAAARAMGVTPSALSHAMRALEGRLNVRLFTRTTRSMALTEAGEQLLRRVSPAIRDLEDAVDEATSAQHRPSGSIRINCSENGAKEVIQQVLPTFLEKYPEIHVEFVVDTRLVDIVAGGFDAGIRVMEDVPRDMIAIRFGPEMRFCAVASPEYIERHGMPQNPNDLLDHRCIRFRFESGALFRWDLEHRGRRVSLDVGGSVTLGNLNLMVWAALSGVGIAWVPETLVSELLSAGVLIDVLPAAGPSFGQWCLYYPANRHTPPALHLFANAVREWSREQNERTPNPT</sequence>
<reference evidence="6 7" key="1">
    <citation type="submission" date="2018-01" db="EMBL/GenBank/DDBJ databases">
        <title>Species boundaries and ecological features among Paraburkholderia terrae DSMZ17804T, P. hospita DSMZ17164T and P. caribensis DSMZ13236T.</title>
        <authorList>
            <person name="Pratama A.A."/>
        </authorList>
    </citation>
    <scope>NUCLEOTIDE SEQUENCE [LARGE SCALE GENOMIC DNA]</scope>
    <source>
        <strain evidence="6 7">DSM 17804</strain>
    </source>
</reference>
<gene>
    <name evidence="6" type="ORF">C2L65_40455</name>
</gene>
<evidence type="ECO:0000313" key="7">
    <source>
        <dbReference type="Proteomes" id="UP000243502"/>
    </source>
</evidence>
<dbReference type="SUPFAM" id="SSF46785">
    <property type="entry name" value="Winged helix' DNA-binding domain"/>
    <property type="match status" value="1"/>
</dbReference>
<dbReference type="InterPro" id="IPR058163">
    <property type="entry name" value="LysR-type_TF_proteobact-type"/>
</dbReference>
<dbReference type="Gene3D" id="1.10.10.10">
    <property type="entry name" value="Winged helix-like DNA-binding domain superfamily/Winged helix DNA-binding domain"/>
    <property type="match status" value="1"/>
</dbReference>
<feature type="domain" description="HTH lysR-type" evidence="5">
    <location>
        <begin position="4"/>
        <end position="61"/>
    </location>
</feature>
<dbReference type="Gene3D" id="3.40.190.290">
    <property type="match status" value="1"/>
</dbReference>
<dbReference type="FunFam" id="1.10.10.10:FF:000001">
    <property type="entry name" value="LysR family transcriptional regulator"/>
    <property type="match status" value="1"/>
</dbReference>
<dbReference type="GO" id="GO:0043565">
    <property type="term" value="F:sequence-specific DNA binding"/>
    <property type="evidence" value="ECO:0007669"/>
    <property type="project" value="TreeGrafter"/>
</dbReference>
<dbReference type="GO" id="GO:0006351">
    <property type="term" value="P:DNA-templated transcription"/>
    <property type="evidence" value="ECO:0007669"/>
    <property type="project" value="TreeGrafter"/>
</dbReference>
<proteinExistence type="inferred from homology"/>
<dbReference type="InterPro" id="IPR000847">
    <property type="entry name" value="LysR_HTH_N"/>
</dbReference>
<dbReference type="CDD" id="cd08474">
    <property type="entry name" value="PBP2_CrgA_like_5"/>
    <property type="match status" value="1"/>
</dbReference>
<comment type="similarity">
    <text evidence="1">Belongs to the LysR transcriptional regulatory family.</text>
</comment>
<keyword evidence="4" id="KW-0804">Transcription</keyword>
<dbReference type="SUPFAM" id="SSF53850">
    <property type="entry name" value="Periplasmic binding protein-like II"/>
    <property type="match status" value="1"/>
</dbReference>
<accession>A0A2I8F1Y2</accession>
<dbReference type="KEGG" id="pter:C2L65_40455"/>
<dbReference type="RefSeq" id="WP_042313456.1">
    <property type="nucleotide sequence ID" value="NZ_CP026113.1"/>
</dbReference>
<dbReference type="GO" id="GO:0003700">
    <property type="term" value="F:DNA-binding transcription factor activity"/>
    <property type="evidence" value="ECO:0007669"/>
    <property type="project" value="InterPro"/>
</dbReference>
<evidence type="ECO:0000256" key="4">
    <source>
        <dbReference type="ARBA" id="ARBA00023163"/>
    </source>
</evidence>
<dbReference type="AlphaFoldDB" id="A0A2I8F1Y2"/>
<evidence type="ECO:0000256" key="1">
    <source>
        <dbReference type="ARBA" id="ARBA00009437"/>
    </source>
</evidence>
<dbReference type="InterPro" id="IPR036390">
    <property type="entry name" value="WH_DNA-bd_sf"/>
</dbReference>
<dbReference type="InterPro" id="IPR005119">
    <property type="entry name" value="LysR_subst-bd"/>
</dbReference>
<dbReference type="PANTHER" id="PTHR30537">
    <property type="entry name" value="HTH-TYPE TRANSCRIPTIONAL REGULATOR"/>
    <property type="match status" value="1"/>
</dbReference>
<dbReference type="EMBL" id="CP026113">
    <property type="protein sequence ID" value="AUT65769.1"/>
    <property type="molecule type" value="Genomic_DNA"/>
</dbReference>
<dbReference type="Pfam" id="PF03466">
    <property type="entry name" value="LysR_substrate"/>
    <property type="match status" value="1"/>
</dbReference>
<dbReference type="InterPro" id="IPR036388">
    <property type="entry name" value="WH-like_DNA-bd_sf"/>
</dbReference>
<dbReference type="OrthoDB" id="5525645at2"/>
<evidence type="ECO:0000313" key="6">
    <source>
        <dbReference type="EMBL" id="AUT65769.1"/>
    </source>
</evidence>
<organism evidence="6 7">
    <name type="scientific">Paraburkholderia terrae</name>
    <dbReference type="NCBI Taxonomy" id="311230"/>
    <lineage>
        <taxon>Bacteria</taxon>
        <taxon>Pseudomonadati</taxon>
        <taxon>Pseudomonadota</taxon>
        <taxon>Betaproteobacteria</taxon>
        <taxon>Burkholderiales</taxon>
        <taxon>Burkholderiaceae</taxon>
        <taxon>Paraburkholderia</taxon>
    </lineage>
</organism>
<keyword evidence="3" id="KW-0238">DNA-binding</keyword>